<dbReference type="SMART" id="SM00225">
    <property type="entry name" value="BTB"/>
    <property type="match status" value="1"/>
</dbReference>
<dbReference type="SUPFAM" id="SSF57667">
    <property type="entry name" value="beta-beta-alpha zinc fingers"/>
    <property type="match status" value="1"/>
</dbReference>
<reference evidence="10" key="1">
    <citation type="submission" date="2020-11" db="EMBL/GenBank/DDBJ databases">
        <authorList>
            <person name="Tran Van P."/>
        </authorList>
    </citation>
    <scope>NUCLEOTIDE SEQUENCE</scope>
</reference>
<keyword evidence="1" id="KW-0217">Developmental protein</keyword>
<evidence type="ECO:0000259" key="8">
    <source>
        <dbReference type="PROSITE" id="PS50097"/>
    </source>
</evidence>
<dbReference type="AlphaFoldDB" id="A0A7R9Q5W5"/>
<dbReference type="PANTHER" id="PTHR23110">
    <property type="entry name" value="BTB DOMAIN TRANSCRIPTION FACTOR"/>
    <property type="match status" value="1"/>
</dbReference>
<dbReference type="EMBL" id="OC865254">
    <property type="protein sequence ID" value="CAD7632237.1"/>
    <property type="molecule type" value="Genomic_DNA"/>
</dbReference>
<dbReference type="GO" id="GO:0045476">
    <property type="term" value="P:nurse cell apoptotic process"/>
    <property type="evidence" value="ECO:0007669"/>
    <property type="project" value="UniProtKB-ARBA"/>
</dbReference>
<dbReference type="InterPro" id="IPR008598">
    <property type="entry name" value="Di19_Zn-bd"/>
</dbReference>
<keyword evidence="11" id="KW-1185">Reference proteome</keyword>
<dbReference type="Gene3D" id="3.30.710.10">
    <property type="entry name" value="Potassium Channel Kv1.1, Chain A"/>
    <property type="match status" value="1"/>
</dbReference>
<dbReference type="GO" id="GO:0006357">
    <property type="term" value="P:regulation of transcription by RNA polymerase II"/>
    <property type="evidence" value="ECO:0007669"/>
    <property type="project" value="TreeGrafter"/>
</dbReference>
<gene>
    <name evidence="10" type="ORF">OSB1V03_LOCUS12642</name>
</gene>
<dbReference type="Gene3D" id="3.30.160.60">
    <property type="entry name" value="Classic Zinc Finger"/>
    <property type="match status" value="1"/>
</dbReference>
<evidence type="ECO:0000259" key="9">
    <source>
        <dbReference type="PROSITE" id="PS50157"/>
    </source>
</evidence>
<keyword evidence="3" id="KW-0524">Neurogenesis</keyword>
<dbReference type="GO" id="GO:0016199">
    <property type="term" value="P:axon midline choice point recognition"/>
    <property type="evidence" value="ECO:0007669"/>
    <property type="project" value="UniProtKB-ARBA"/>
</dbReference>
<dbReference type="InterPro" id="IPR051095">
    <property type="entry name" value="Dros_DevTransReg"/>
</dbReference>
<dbReference type="CDD" id="cd18315">
    <property type="entry name" value="BTB_POZ_BAB-like"/>
    <property type="match status" value="1"/>
</dbReference>
<evidence type="ECO:0000256" key="1">
    <source>
        <dbReference type="ARBA" id="ARBA00022473"/>
    </source>
</evidence>
<keyword evidence="6" id="KW-0862">Zinc</keyword>
<evidence type="ECO:0000256" key="2">
    <source>
        <dbReference type="ARBA" id="ARBA00022782"/>
    </source>
</evidence>
<accession>A0A7R9Q5W5</accession>
<dbReference type="GO" id="GO:0005634">
    <property type="term" value="C:nucleus"/>
    <property type="evidence" value="ECO:0007669"/>
    <property type="project" value="TreeGrafter"/>
</dbReference>
<dbReference type="SMART" id="SM00355">
    <property type="entry name" value="ZnF_C2H2"/>
    <property type="match status" value="2"/>
</dbReference>
<feature type="region of interest" description="Disordered" evidence="7">
    <location>
        <begin position="336"/>
        <end position="365"/>
    </location>
</feature>
<evidence type="ECO:0008006" key="12">
    <source>
        <dbReference type="Google" id="ProtNLM"/>
    </source>
</evidence>
<dbReference type="EMBL" id="CAJPIZ010010679">
    <property type="protein sequence ID" value="CAG2112667.1"/>
    <property type="molecule type" value="Genomic_DNA"/>
</dbReference>
<feature type="domain" description="C2H2-type" evidence="9">
    <location>
        <begin position="504"/>
        <end position="531"/>
    </location>
</feature>
<evidence type="ECO:0000313" key="11">
    <source>
        <dbReference type="Proteomes" id="UP000759131"/>
    </source>
</evidence>
<dbReference type="SUPFAM" id="SSF54695">
    <property type="entry name" value="POZ domain"/>
    <property type="match status" value="1"/>
</dbReference>
<evidence type="ECO:0000256" key="6">
    <source>
        <dbReference type="PROSITE-ProRule" id="PRU00042"/>
    </source>
</evidence>
<dbReference type="PROSITE" id="PS50097">
    <property type="entry name" value="BTB"/>
    <property type="match status" value="1"/>
</dbReference>
<dbReference type="InterPro" id="IPR011333">
    <property type="entry name" value="SKP1/BTB/POZ_sf"/>
</dbReference>
<feature type="region of interest" description="Disordered" evidence="7">
    <location>
        <begin position="187"/>
        <end position="218"/>
    </location>
</feature>
<organism evidence="10">
    <name type="scientific">Medioppia subpectinata</name>
    <dbReference type="NCBI Taxonomy" id="1979941"/>
    <lineage>
        <taxon>Eukaryota</taxon>
        <taxon>Metazoa</taxon>
        <taxon>Ecdysozoa</taxon>
        <taxon>Arthropoda</taxon>
        <taxon>Chelicerata</taxon>
        <taxon>Arachnida</taxon>
        <taxon>Acari</taxon>
        <taxon>Acariformes</taxon>
        <taxon>Sarcoptiformes</taxon>
        <taxon>Oribatida</taxon>
        <taxon>Brachypylina</taxon>
        <taxon>Oppioidea</taxon>
        <taxon>Oppiidae</taxon>
        <taxon>Medioppia</taxon>
    </lineage>
</organism>
<feature type="domain" description="C2H2-type" evidence="9">
    <location>
        <begin position="474"/>
        <end position="502"/>
    </location>
</feature>
<dbReference type="GO" id="GO:0008270">
    <property type="term" value="F:zinc ion binding"/>
    <property type="evidence" value="ECO:0007669"/>
    <property type="project" value="UniProtKB-KW"/>
</dbReference>
<evidence type="ECO:0000256" key="3">
    <source>
        <dbReference type="ARBA" id="ARBA00022902"/>
    </source>
</evidence>
<comment type="function">
    <text evidence="5">Putative transcription factor required for axon growth and guidance in the central and peripheral nervous systems. Repels CNS axons away from the midline by promoting the expression of the midline repellent sli and its receptor robo.</text>
</comment>
<evidence type="ECO:0000313" key="10">
    <source>
        <dbReference type="EMBL" id="CAD7632237.1"/>
    </source>
</evidence>
<dbReference type="InterPro" id="IPR013087">
    <property type="entry name" value="Znf_C2H2_type"/>
</dbReference>
<evidence type="ECO:0000256" key="7">
    <source>
        <dbReference type="SAM" id="MobiDB-lite"/>
    </source>
</evidence>
<dbReference type="InterPro" id="IPR000210">
    <property type="entry name" value="BTB/POZ_dom"/>
</dbReference>
<dbReference type="GO" id="GO:0035167">
    <property type="term" value="P:larval lymph gland hemopoiesis"/>
    <property type="evidence" value="ECO:0007669"/>
    <property type="project" value="UniProtKB-ARBA"/>
</dbReference>
<proteinExistence type="predicted"/>
<feature type="compositionally biased region" description="Acidic residues" evidence="7">
    <location>
        <begin position="151"/>
        <end position="166"/>
    </location>
</feature>
<sequence length="531" mass="58993">MSSSSSSETSQAFCLRLNNHKRFITGALAQLYSTECLVDVTLSAGGQQLRAHRVVLAACSPYFKSLFDDCPHKTDTNHPIIIIKGVPFADLKAIVEFIYRGEVCVPRRQLRSILANGAELQIKGLHEFDKNNWSESTGAAIDDNDDHNGVEEEEEEKEGEDNDESIADNNSKQVIKSMGKKCLKACESNESTGNGKGTRKKGRAATTRTKRTDTNGQKRTNYGRIVSAMQTQLTNDNTNDEMVYNDMTALEDDITDDDEKDVNMNTNNNNTNHSNNNKKCEASIASLMNSNSNGNEKHKSMTANGVPPISTDSVVPIQLLQQSVMIDVKHNVNINANQPSEESSDSSASTGPVNSDVNTSPFPSYLNCEPINKKAHQFNDKQHTYETNKVTDTTDEPLNAAFNLQSNTNLPVIQAMNESSIDRSSDTIEETNDKSLITVIKTEPKVKKSKTTSPRVSKAGIPRKGTASRSQKKVKCPVCQKVYVSPQNMREHLRNTHTNPDQKYVCSVCLREYSWKHALDRHFKSKHSKEK</sequence>
<feature type="domain" description="BTB" evidence="8">
    <location>
        <begin position="38"/>
        <end position="107"/>
    </location>
</feature>
<dbReference type="GO" id="GO:0045467">
    <property type="term" value="P:R7 cell development"/>
    <property type="evidence" value="ECO:0007669"/>
    <property type="project" value="UniProtKB-ARBA"/>
</dbReference>
<dbReference type="PANTHER" id="PTHR23110:SF111">
    <property type="entry name" value="LONGITUDINALS LACKING PROTEIN, ISOFORMS F_I_K_T"/>
    <property type="match status" value="1"/>
</dbReference>
<protein>
    <recommendedName>
        <fullName evidence="12">Broad-complex</fullName>
    </recommendedName>
</protein>
<dbReference type="GO" id="GO:0048813">
    <property type="term" value="P:dendrite morphogenesis"/>
    <property type="evidence" value="ECO:0007669"/>
    <property type="project" value="UniProtKB-ARBA"/>
</dbReference>
<dbReference type="Pfam" id="PF00651">
    <property type="entry name" value="BTB"/>
    <property type="match status" value="1"/>
</dbReference>
<dbReference type="InterPro" id="IPR036236">
    <property type="entry name" value="Znf_C2H2_sf"/>
</dbReference>
<dbReference type="GO" id="GO:0008406">
    <property type="term" value="P:gonad development"/>
    <property type="evidence" value="ECO:0007669"/>
    <property type="project" value="UniProtKB-ARBA"/>
</dbReference>
<keyword evidence="6" id="KW-0479">Metal-binding</keyword>
<keyword evidence="2" id="KW-0221">Differentiation</keyword>
<dbReference type="Pfam" id="PF05605">
    <property type="entry name" value="zf-Di19"/>
    <property type="match status" value="1"/>
</dbReference>
<dbReference type="Proteomes" id="UP000759131">
    <property type="component" value="Unassembled WGS sequence"/>
</dbReference>
<feature type="region of interest" description="Disordered" evidence="7">
    <location>
        <begin position="447"/>
        <end position="471"/>
    </location>
</feature>
<name>A0A7R9Q5W5_9ACAR</name>
<dbReference type="OrthoDB" id="10261408at2759"/>
<keyword evidence="4" id="KW-0539">Nucleus</keyword>
<evidence type="ECO:0000256" key="4">
    <source>
        <dbReference type="ARBA" id="ARBA00023242"/>
    </source>
</evidence>
<evidence type="ECO:0000256" key="5">
    <source>
        <dbReference type="ARBA" id="ARBA00037382"/>
    </source>
</evidence>
<feature type="region of interest" description="Disordered" evidence="7">
    <location>
        <begin position="134"/>
        <end position="172"/>
    </location>
</feature>
<dbReference type="PROSITE" id="PS50157">
    <property type="entry name" value="ZINC_FINGER_C2H2_2"/>
    <property type="match status" value="2"/>
</dbReference>
<keyword evidence="6" id="KW-0863">Zinc-finger</keyword>
<dbReference type="PROSITE" id="PS00028">
    <property type="entry name" value="ZINC_FINGER_C2H2_1"/>
    <property type="match status" value="2"/>
</dbReference>
<feature type="compositionally biased region" description="Polar residues" evidence="7">
    <location>
        <begin position="350"/>
        <end position="362"/>
    </location>
</feature>
<dbReference type="GO" id="GO:0007526">
    <property type="term" value="P:larval somatic muscle development"/>
    <property type="evidence" value="ECO:0007669"/>
    <property type="project" value="UniProtKB-ARBA"/>
</dbReference>
<dbReference type="GO" id="GO:0007464">
    <property type="term" value="P:R3/R4 cell fate commitment"/>
    <property type="evidence" value="ECO:0007669"/>
    <property type="project" value="UniProtKB-ARBA"/>
</dbReference>